<dbReference type="EMBL" id="ML996085">
    <property type="protein sequence ID" value="KAF2153592.1"/>
    <property type="molecule type" value="Genomic_DNA"/>
</dbReference>
<dbReference type="Proteomes" id="UP000799439">
    <property type="component" value="Unassembled WGS sequence"/>
</dbReference>
<reference evidence="1" key="1">
    <citation type="journal article" date="2020" name="Stud. Mycol.">
        <title>101 Dothideomycetes genomes: a test case for predicting lifestyles and emergence of pathogens.</title>
        <authorList>
            <person name="Haridas S."/>
            <person name="Albert R."/>
            <person name="Binder M."/>
            <person name="Bloem J."/>
            <person name="Labutti K."/>
            <person name="Salamov A."/>
            <person name="Andreopoulos B."/>
            <person name="Baker S."/>
            <person name="Barry K."/>
            <person name="Bills G."/>
            <person name="Bluhm B."/>
            <person name="Cannon C."/>
            <person name="Castanera R."/>
            <person name="Culley D."/>
            <person name="Daum C."/>
            <person name="Ezra D."/>
            <person name="Gonzalez J."/>
            <person name="Henrissat B."/>
            <person name="Kuo A."/>
            <person name="Liang C."/>
            <person name="Lipzen A."/>
            <person name="Lutzoni F."/>
            <person name="Magnuson J."/>
            <person name="Mondo S."/>
            <person name="Nolan M."/>
            <person name="Ohm R."/>
            <person name="Pangilinan J."/>
            <person name="Park H.-J."/>
            <person name="Ramirez L."/>
            <person name="Alfaro M."/>
            <person name="Sun H."/>
            <person name="Tritt A."/>
            <person name="Yoshinaga Y."/>
            <person name="Zwiers L.-H."/>
            <person name="Turgeon B."/>
            <person name="Goodwin S."/>
            <person name="Spatafora J."/>
            <person name="Crous P."/>
            <person name="Grigoriev I."/>
        </authorList>
    </citation>
    <scope>NUCLEOTIDE SEQUENCE</scope>
    <source>
        <strain evidence="1">CBS 260.36</strain>
    </source>
</reference>
<evidence type="ECO:0000313" key="1">
    <source>
        <dbReference type="EMBL" id="KAF2153592.1"/>
    </source>
</evidence>
<protein>
    <submittedName>
        <fullName evidence="1">Uncharacterized protein</fullName>
    </submittedName>
</protein>
<gene>
    <name evidence="1" type="ORF">K461DRAFT_278402</name>
</gene>
<accession>A0A9P4J173</accession>
<keyword evidence="2" id="KW-1185">Reference proteome</keyword>
<proteinExistence type="predicted"/>
<sequence length="90" mass="9778">MTLTPGYFGLFCISTNAGHAVNAEPKTPIPNPPKVIRTLVAPYDSSCGVQNTKGAKRPPTHDRFVDDVDPRFEADLNSSTDQLNDGDDFN</sequence>
<evidence type="ECO:0000313" key="2">
    <source>
        <dbReference type="Proteomes" id="UP000799439"/>
    </source>
</evidence>
<organism evidence="1 2">
    <name type="scientific">Myriangium duriaei CBS 260.36</name>
    <dbReference type="NCBI Taxonomy" id="1168546"/>
    <lineage>
        <taxon>Eukaryota</taxon>
        <taxon>Fungi</taxon>
        <taxon>Dikarya</taxon>
        <taxon>Ascomycota</taxon>
        <taxon>Pezizomycotina</taxon>
        <taxon>Dothideomycetes</taxon>
        <taxon>Dothideomycetidae</taxon>
        <taxon>Myriangiales</taxon>
        <taxon>Myriangiaceae</taxon>
        <taxon>Myriangium</taxon>
    </lineage>
</organism>
<name>A0A9P4J173_9PEZI</name>
<dbReference type="AlphaFoldDB" id="A0A9P4J173"/>
<comment type="caution">
    <text evidence="1">The sequence shown here is derived from an EMBL/GenBank/DDBJ whole genome shotgun (WGS) entry which is preliminary data.</text>
</comment>